<name>A0A1M6GY94_9FIRM</name>
<dbReference type="Proteomes" id="UP000184052">
    <property type="component" value="Unassembled WGS sequence"/>
</dbReference>
<protein>
    <submittedName>
        <fullName evidence="4">TPR repeat-containing protein</fullName>
    </submittedName>
</protein>
<dbReference type="InterPro" id="IPR019734">
    <property type="entry name" value="TPR_rpt"/>
</dbReference>
<evidence type="ECO:0000313" key="4">
    <source>
        <dbReference type="EMBL" id="SHJ14897.1"/>
    </source>
</evidence>
<dbReference type="AlphaFoldDB" id="A0A1M6GY94"/>
<sequence length="377" mass="44130">MTFYEEIRILREKNLEYVPFVTLKKGAKIPVIEGTVTLDRELEIPLLFEDFIADVKGSTLNDGLSMDNICAGMCFMIGADPEFLYRDYYMEILNKSKSNLQSYIIHLINKFNEKLEYAVIFALALVEIETSARNLFILGSALENLAVDHSEKKNSKKSDIFFDEAVKYYHSSCDEEENFTLSLYKLGFYYRGIGQYIRAKDYWDRFMEHDKDPVRIEEIRTENETLEKLVDYETGYRYVLEGNSEDGLDKLLPLVEYFPEWWNLLFVIGLAFRQNMEYEIASDYFKNVLFLKADQKESMNELAICYLNMNKFKEAEEILDNAIILSDNNSELLANRSVARIYQDKINEAEEDIDKALEINPNDEIAINIKKEIEKMK</sequence>
<dbReference type="EMBL" id="FQZL01000012">
    <property type="protein sequence ID" value="SHJ14897.1"/>
    <property type="molecule type" value="Genomic_DNA"/>
</dbReference>
<dbReference type="Pfam" id="PF13181">
    <property type="entry name" value="TPR_8"/>
    <property type="match status" value="1"/>
</dbReference>
<reference evidence="4 5" key="1">
    <citation type="submission" date="2016-11" db="EMBL/GenBank/DDBJ databases">
        <authorList>
            <person name="Jaros S."/>
            <person name="Januszkiewicz K."/>
            <person name="Wedrychowicz H."/>
        </authorList>
    </citation>
    <scope>NUCLEOTIDE SEQUENCE [LARGE SCALE GENOMIC DNA]</scope>
    <source>
        <strain evidence="4 5">DSM 17477</strain>
    </source>
</reference>
<dbReference type="Gene3D" id="1.25.40.10">
    <property type="entry name" value="Tetratricopeptide repeat domain"/>
    <property type="match status" value="2"/>
</dbReference>
<dbReference type="InterPro" id="IPR051685">
    <property type="entry name" value="Ycf3/AcsC/BcsC/TPR_MFPF"/>
</dbReference>
<dbReference type="InterPro" id="IPR011990">
    <property type="entry name" value="TPR-like_helical_dom_sf"/>
</dbReference>
<gene>
    <name evidence="4" type="ORF">SAMN02745751_01843</name>
</gene>
<proteinExistence type="predicted"/>
<keyword evidence="5" id="KW-1185">Reference proteome</keyword>
<dbReference type="SMART" id="SM00028">
    <property type="entry name" value="TPR"/>
    <property type="match status" value="5"/>
</dbReference>
<dbReference type="OrthoDB" id="358807at2"/>
<feature type="repeat" description="TPR" evidence="3">
    <location>
        <begin position="330"/>
        <end position="363"/>
    </location>
</feature>
<dbReference type="RefSeq" id="WP_073049295.1">
    <property type="nucleotide sequence ID" value="NZ_FQZL01000012.1"/>
</dbReference>
<keyword evidence="2 3" id="KW-0802">TPR repeat</keyword>
<evidence type="ECO:0000256" key="3">
    <source>
        <dbReference type="PROSITE-ProRule" id="PRU00339"/>
    </source>
</evidence>
<dbReference type="PANTHER" id="PTHR44943">
    <property type="entry name" value="CELLULOSE SYNTHASE OPERON PROTEIN C"/>
    <property type="match status" value="1"/>
</dbReference>
<feature type="repeat" description="TPR" evidence="3">
    <location>
        <begin position="296"/>
        <end position="329"/>
    </location>
</feature>
<dbReference type="PANTHER" id="PTHR44943:SF8">
    <property type="entry name" value="TPR REPEAT-CONTAINING PROTEIN MJ0263"/>
    <property type="match status" value="1"/>
</dbReference>
<dbReference type="PROSITE" id="PS50005">
    <property type="entry name" value="TPR"/>
    <property type="match status" value="2"/>
</dbReference>
<dbReference type="SUPFAM" id="SSF48452">
    <property type="entry name" value="TPR-like"/>
    <property type="match status" value="2"/>
</dbReference>
<evidence type="ECO:0000313" key="5">
    <source>
        <dbReference type="Proteomes" id="UP000184052"/>
    </source>
</evidence>
<organism evidence="4 5">
    <name type="scientific">Dethiosulfatibacter aminovorans DSM 17477</name>
    <dbReference type="NCBI Taxonomy" id="1121476"/>
    <lineage>
        <taxon>Bacteria</taxon>
        <taxon>Bacillati</taxon>
        <taxon>Bacillota</taxon>
        <taxon>Tissierellia</taxon>
        <taxon>Dethiosulfatibacter</taxon>
    </lineage>
</organism>
<evidence type="ECO:0000256" key="1">
    <source>
        <dbReference type="ARBA" id="ARBA00022737"/>
    </source>
</evidence>
<dbReference type="STRING" id="1121476.SAMN02745751_01843"/>
<keyword evidence="1" id="KW-0677">Repeat</keyword>
<accession>A0A1M6GY94</accession>
<evidence type="ECO:0000256" key="2">
    <source>
        <dbReference type="ARBA" id="ARBA00022803"/>
    </source>
</evidence>